<evidence type="ECO:0000256" key="14">
    <source>
        <dbReference type="RuleBase" id="RU000488"/>
    </source>
</evidence>
<evidence type="ECO:0000256" key="2">
    <source>
        <dbReference type="ARBA" id="ARBA00006375"/>
    </source>
</evidence>
<evidence type="ECO:0000256" key="4">
    <source>
        <dbReference type="ARBA" id="ARBA00022692"/>
    </source>
</evidence>
<organism evidence="16 17">
    <name type="scientific">Pristionchus fissidentatus</name>
    <dbReference type="NCBI Taxonomy" id="1538716"/>
    <lineage>
        <taxon>Eukaryota</taxon>
        <taxon>Metazoa</taxon>
        <taxon>Ecdysozoa</taxon>
        <taxon>Nematoda</taxon>
        <taxon>Chromadorea</taxon>
        <taxon>Rhabditida</taxon>
        <taxon>Rhabditina</taxon>
        <taxon>Diplogasteromorpha</taxon>
        <taxon>Diplogasteroidea</taxon>
        <taxon>Neodiplogasteridae</taxon>
        <taxon>Pristionchus</taxon>
    </lineage>
</organism>
<evidence type="ECO:0000256" key="15">
    <source>
        <dbReference type="SAM" id="Phobius"/>
    </source>
</evidence>
<dbReference type="Gene3D" id="1.50.40.10">
    <property type="entry name" value="Mitochondrial carrier domain"/>
    <property type="match status" value="1"/>
</dbReference>
<dbReference type="InterPro" id="IPR023395">
    <property type="entry name" value="MCP_dom_sf"/>
</dbReference>
<name>A0AAV5VY13_9BILA</name>
<gene>
    <name evidence="16" type="ORF">PFISCL1PPCAC_15811</name>
</gene>
<comment type="similarity">
    <text evidence="2 14">Belongs to the mitochondrial carrier (TC 2.A.29) family.</text>
</comment>
<keyword evidence="7" id="KW-0809">Transit peptide</keyword>
<evidence type="ECO:0000256" key="12">
    <source>
        <dbReference type="ARBA" id="ARBA00054508"/>
    </source>
</evidence>
<keyword evidence="4 13" id="KW-0812">Transmembrane</keyword>
<accession>A0AAV5VY13</accession>
<comment type="function">
    <text evidence="12">Transport of phosphate groups from the cytosol to the mitochondrial matrix.</text>
</comment>
<keyword evidence="10 13" id="KW-0472">Membrane</keyword>
<evidence type="ECO:0000256" key="3">
    <source>
        <dbReference type="ARBA" id="ARBA00022448"/>
    </source>
</evidence>
<comment type="caution">
    <text evidence="16">The sequence shown here is derived from an EMBL/GenBank/DDBJ whole genome shotgun (WGS) entry which is preliminary data.</text>
</comment>
<evidence type="ECO:0000313" key="17">
    <source>
        <dbReference type="Proteomes" id="UP001432322"/>
    </source>
</evidence>
<keyword evidence="9" id="KW-0496">Mitochondrion</keyword>
<keyword evidence="17" id="KW-1185">Reference proteome</keyword>
<feature type="repeat" description="Solcar" evidence="13">
    <location>
        <begin position="143"/>
        <end position="227"/>
    </location>
</feature>
<evidence type="ECO:0000256" key="5">
    <source>
        <dbReference type="ARBA" id="ARBA00022737"/>
    </source>
</evidence>
<comment type="subcellular location">
    <subcellularLocation>
        <location evidence="1">Mitochondrion inner membrane</location>
        <topology evidence="1">Multi-pass membrane protein</topology>
    </subcellularLocation>
</comment>
<dbReference type="GO" id="GO:0005315">
    <property type="term" value="F:phosphate transmembrane transporter activity"/>
    <property type="evidence" value="ECO:0007669"/>
    <property type="project" value="InterPro"/>
</dbReference>
<feature type="transmembrane region" description="Helical" evidence="15">
    <location>
        <begin position="47"/>
        <end position="67"/>
    </location>
</feature>
<feature type="repeat" description="Solcar" evidence="13">
    <location>
        <begin position="244"/>
        <end position="324"/>
    </location>
</feature>
<evidence type="ECO:0000256" key="8">
    <source>
        <dbReference type="ARBA" id="ARBA00022989"/>
    </source>
</evidence>
<dbReference type="GO" id="GO:0005743">
    <property type="term" value="C:mitochondrial inner membrane"/>
    <property type="evidence" value="ECO:0007669"/>
    <property type="project" value="UniProtKB-SubCell"/>
</dbReference>
<keyword evidence="8 15" id="KW-1133">Transmembrane helix</keyword>
<dbReference type="PROSITE" id="PS50920">
    <property type="entry name" value="SOLCAR"/>
    <property type="match status" value="3"/>
</dbReference>
<dbReference type="EMBL" id="BTSY01000004">
    <property type="protein sequence ID" value="GMT24514.1"/>
    <property type="molecule type" value="Genomic_DNA"/>
</dbReference>
<sequence>TMGPSTPSSSSSTSPSPRLSNLLPLMRNAHCNAPKDPKEVPFGSLKYYSLCGLGGALCCGLTHVWILPLDIVKCRMQIDPVKYPSILSGFRTTVADEGARGLVKGWFPTAVGYSMQGFGKFGFYEGFKVLYANMVGEEFAYQYRTGLYLVAAASAEACADLPLAPMEAAKVRMQTTVGPPRTFRECAPLIYRNEGMHGFFKGLPPLWGRQIPYTMVKFACFERTIEALYRHIVPKPKNECSKSEQLVITFTAGYIAGIACAIASHPADVLVSKLNGKEAAGKGLVEVARQLGFAGLWAGLVPRIIMIGTISALQWFIYDGFKVAMHLPRPPPPAMPESLKKKLGEVKNA</sequence>
<dbReference type="AlphaFoldDB" id="A0AAV5VY13"/>
<evidence type="ECO:0000256" key="6">
    <source>
        <dbReference type="ARBA" id="ARBA00022792"/>
    </source>
</evidence>
<keyword evidence="6" id="KW-0999">Mitochondrion inner membrane</keyword>
<evidence type="ECO:0000256" key="1">
    <source>
        <dbReference type="ARBA" id="ARBA00004448"/>
    </source>
</evidence>
<protein>
    <recommendedName>
        <fullName evidence="11">Phosphate carrier protein, mitochondrial</fullName>
    </recommendedName>
</protein>
<dbReference type="InterPro" id="IPR018108">
    <property type="entry name" value="MCP_transmembrane"/>
</dbReference>
<dbReference type="SUPFAM" id="SSF103506">
    <property type="entry name" value="Mitochondrial carrier"/>
    <property type="match status" value="1"/>
</dbReference>
<dbReference type="InterPro" id="IPR044677">
    <property type="entry name" value="SLC25A3/Pic2/Mir1-like"/>
</dbReference>
<dbReference type="Proteomes" id="UP001432322">
    <property type="component" value="Unassembled WGS sequence"/>
</dbReference>
<dbReference type="Pfam" id="PF00153">
    <property type="entry name" value="Mito_carr"/>
    <property type="match status" value="3"/>
</dbReference>
<feature type="transmembrane region" description="Helical" evidence="15">
    <location>
        <begin position="294"/>
        <end position="318"/>
    </location>
</feature>
<keyword evidence="5" id="KW-0677">Repeat</keyword>
<evidence type="ECO:0000256" key="11">
    <source>
        <dbReference type="ARBA" id="ARBA00024240"/>
    </source>
</evidence>
<feature type="repeat" description="Solcar" evidence="13">
    <location>
        <begin position="46"/>
        <end position="130"/>
    </location>
</feature>
<keyword evidence="3 14" id="KW-0813">Transport</keyword>
<proteinExistence type="inferred from homology"/>
<reference evidence="16" key="1">
    <citation type="submission" date="2023-10" db="EMBL/GenBank/DDBJ databases">
        <title>Genome assembly of Pristionchus species.</title>
        <authorList>
            <person name="Yoshida K."/>
            <person name="Sommer R.J."/>
        </authorList>
    </citation>
    <scope>NUCLEOTIDE SEQUENCE</scope>
    <source>
        <strain evidence="16">RS5133</strain>
    </source>
</reference>
<dbReference type="FunFam" id="1.50.40.10:FF:000005">
    <property type="entry name" value="Mitochondrial phosphate carrier protein 2"/>
    <property type="match status" value="1"/>
</dbReference>
<evidence type="ECO:0000256" key="9">
    <source>
        <dbReference type="ARBA" id="ARBA00023128"/>
    </source>
</evidence>
<evidence type="ECO:0000256" key="13">
    <source>
        <dbReference type="PROSITE-ProRule" id="PRU00282"/>
    </source>
</evidence>
<dbReference type="PANTHER" id="PTHR45671">
    <property type="entry name" value="SOLUTE CARRIER FAMILY 25 (MITOCHONDRIAL CARRIER PHOSPHATE CARRIER), MEMBER 3, LIKE-RELATED-RELATED"/>
    <property type="match status" value="1"/>
</dbReference>
<evidence type="ECO:0000256" key="7">
    <source>
        <dbReference type="ARBA" id="ARBA00022946"/>
    </source>
</evidence>
<dbReference type="PANTHER" id="PTHR45671:SF10">
    <property type="entry name" value="SOLUTE CARRIER FAMILY 25 MEMBER 3"/>
    <property type="match status" value="1"/>
</dbReference>
<evidence type="ECO:0000313" key="16">
    <source>
        <dbReference type="EMBL" id="GMT24514.1"/>
    </source>
</evidence>
<dbReference type="GO" id="GO:1990547">
    <property type="term" value="P:mitochondrial phosphate ion transmembrane transport"/>
    <property type="evidence" value="ECO:0007669"/>
    <property type="project" value="InterPro"/>
</dbReference>
<evidence type="ECO:0000256" key="10">
    <source>
        <dbReference type="ARBA" id="ARBA00023136"/>
    </source>
</evidence>
<feature type="non-terminal residue" evidence="16">
    <location>
        <position position="1"/>
    </location>
</feature>